<dbReference type="RefSeq" id="WP_171672667.1">
    <property type="nucleotide sequence ID" value="NZ_BAAAGT010000002.1"/>
</dbReference>
<proteinExistence type="predicted"/>
<name>A0A7Y4KX32_9ACTN</name>
<comment type="caution">
    <text evidence="2">The sequence shown here is derived from an EMBL/GenBank/DDBJ whole genome shotgun (WGS) entry which is preliminary data.</text>
</comment>
<evidence type="ECO:0000313" key="3">
    <source>
        <dbReference type="Proteomes" id="UP000534306"/>
    </source>
</evidence>
<dbReference type="Proteomes" id="UP000534306">
    <property type="component" value="Unassembled WGS sequence"/>
</dbReference>
<dbReference type="Proteomes" id="UP000553957">
    <property type="component" value="Unassembled WGS sequence"/>
</dbReference>
<gene>
    <name evidence="1" type="ORF">HNR71_005546</name>
    <name evidence="2" type="ORF">HPO96_08425</name>
</gene>
<accession>A0A7Y4KX32</accession>
<reference evidence="2 3" key="1">
    <citation type="submission" date="2020-05" db="EMBL/GenBank/DDBJ databases">
        <title>Genome sequence of Kribbella sandramycini ATCC 39419.</title>
        <authorList>
            <person name="Maclea K.S."/>
            <person name="Fair J.L."/>
        </authorList>
    </citation>
    <scope>NUCLEOTIDE SEQUENCE [LARGE SCALE GENOMIC DNA]</scope>
    <source>
        <strain evidence="2 3">ATCC 39419</strain>
    </source>
</reference>
<evidence type="ECO:0000313" key="1">
    <source>
        <dbReference type="EMBL" id="MBB6569909.1"/>
    </source>
</evidence>
<evidence type="ECO:0000313" key="4">
    <source>
        <dbReference type="Proteomes" id="UP000553957"/>
    </source>
</evidence>
<organism evidence="2 3">
    <name type="scientific">Kribbella sandramycini</name>
    <dbReference type="NCBI Taxonomy" id="60450"/>
    <lineage>
        <taxon>Bacteria</taxon>
        <taxon>Bacillati</taxon>
        <taxon>Actinomycetota</taxon>
        <taxon>Actinomycetes</taxon>
        <taxon>Propionibacteriales</taxon>
        <taxon>Kribbellaceae</taxon>
        <taxon>Kribbella</taxon>
    </lineage>
</organism>
<dbReference type="EMBL" id="JACHKF010000001">
    <property type="protein sequence ID" value="MBB6569909.1"/>
    <property type="molecule type" value="Genomic_DNA"/>
</dbReference>
<dbReference type="EMBL" id="JABJRC010000002">
    <property type="protein sequence ID" value="NOL40267.1"/>
    <property type="molecule type" value="Genomic_DNA"/>
</dbReference>
<dbReference type="AlphaFoldDB" id="A0A7Y4KX32"/>
<reference evidence="1 4" key="2">
    <citation type="submission" date="2020-08" db="EMBL/GenBank/DDBJ databases">
        <title>Sequencing the genomes of 1000 actinobacteria strains.</title>
        <authorList>
            <person name="Klenk H.-P."/>
        </authorList>
    </citation>
    <scope>NUCLEOTIDE SEQUENCE [LARGE SCALE GENOMIC DNA]</scope>
    <source>
        <strain evidence="1 4">DSM 15626</strain>
    </source>
</reference>
<keyword evidence="3" id="KW-1185">Reference proteome</keyword>
<protein>
    <submittedName>
        <fullName evidence="2">Uncharacterized protein</fullName>
    </submittedName>
</protein>
<evidence type="ECO:0000313" key="2">
    <source>
        <dbReference type="EMBL" id="NOL40267.1"/>
    </source>
</evidence>
<sequence length="54" mass="5780">MSHESGTPVEAGQVCRFAWAVGGRSHVCRQGHGHALPHKCGYCGEQHAPPEELS</sequence>